<dbReference type="Pfam" id="PF00528">
    <property type="entry name" value="BPD_transp_1"/>
    <property type="match status" value="1"/>
</dbReference>
<keyword evidence="10" id="KW-1185">Reference proteome</keyword>
<dbReference type="RefSeq" id="WP_116173965.1">
    <property type="nucleotide sequence ID" value="NZ_CP144375.1"/>
</dbReference>
<dbReference type="CDD" id="cd06261">
    <property type="entry name" value="TM_PBP2"/>
    <property type="match status" value="1"/>
</dbReference>
<evidence type="ECO:0000256" key="1">
    <source>
        <dbReference type="ARBA" id="ARBA00004651"/>
    </source>
</evidence>
<dbReference type="AlphaFoldDB" id="A0A3E0I087"/>
<evidence type="ECO:0000256" key="3">
    <source>
        <dbReference type="ARBA" id="ARBA00022475"/>
    </source>
</evidence>
<organism evidence="9 10">
    <name type="scientific">Kutzneria buriramensis</name>
    <dbReference type="NCBI Taxonomy" id="1045776"/>
    <lineage>
        <taxon>Bacteria</taxon>
        <taxon>Bacillati</taxon>
        <taxon>Actinomycetota</taxon>
        <taxon>Actinomycetes</taxon>
        <taxon>Pseudonocardiales</taxon>
        <taxon>Pseudonocardiaceae</taxon>
        <taxon>Kutzneria</taxon>
    </lineage>
</organism>
<proteinExistence type="inferred from homology"/>
<dbReference type="OrthoDB" id="4821463at2"/>
<dbReference type="InterPro" id="IPR000515">
    <property type="entry name" value="MetI-like"/>
</dbReference>
<reference evidence="9 10" key="1">
    <citation type="submission" date="2018-08" db="EMBL/GenBank/DDBJ databases">
        <title>Genomic Encyclopedia of Archaeal and Bacterial Type Strains, Phase II (KMG-II): from individual species to whole genera.</title>
        <authorList>
            <person name="Goeker M."/>
        </authorList>
    </citation>
    <scope>NUCLEOTIDE SEQUENCE [LARGE SCALE GENOMIC DNA]</scope>
    <source>
        <strain evidence="9 10">DSM 45791</strain>
    </source>
</reference>
<dbReference type="PANTHER" id="PTHR43744">
    <property type="entry name" value="ABC TRANSPORTER PERMEASE PROTEIN MG189-RELATED-RELATED"/>
    <property type="match status" value="1"/>
</dbReference>
<evidence type="ECO:0000256" key="6">
    <source>
        <dbReference type="ARBA" id="ARBA00023136"/>
    </source>
</evidence>
<comment type="similarity">
    <text evidence="7">Belongs to the binding-protein-dependent transport system permease family.</text>
</comment>
<dbReference type="GO" id="GO:0055085">
    <property type="term" value="P:transmembrane transport"/>
    <property type="evidence" value="ECO:0007669"/>
    <property type="project" value="InterPro"/>
</dbReference>
<keyword evidence="6 7" id="KW-0472">Membrane</keyword>
<protein>
    <submittedName>
        <fullName evidence="9">Multiple sugar transport system permease protein</fullName>
    </submittedName>
</protein>
<evidence type="ECO:0000256" key="4">
    <source>
        <dbReference type="ARBA" id="ARBA00022692"/>
    </source>
</evidence>
<dbReference type="SUPFAM" id="SSF161098">
    <property type="entry name" value="MetI-like"/>
    <property type="match status" value="1"/>
</dbReference>
<keyword evidence="3" id="KW-1003">Cell membrane</keyword>
<dbReference type="EMBL" id="QUNO01000003">
    <property type="protein sequence ID" value="REH51950.1"/>
    <property type="molecule type" value="Genomic_DNA"/>
</dbReference>
<feature type="transmembrane region" description="Helical" evidence="7">
    <location>
        <begin position="128"/>
        <end position="145"/>
    </location>
</feature>
<dbReference type="PROSITE" id="PS50928">
    <property type="entry name" value="ABC_TM1"/>
    <property type="match status" value="1"/>
</dbReference>
<dbReference type="PANTHER" id="PTHR43744:SF12">
    <property type="entry name" value="ABC TRANSPORTER PERMEASE PROTEIN MG189-RELATED"/>
    <property type="match status" value="1"/>
</dbReference>
<gene>
    <name evidence="9" type="ORF">BCF44_103399</name>
</gene>
<evidence type="ECO:0000313" key="10">
    <source>
        <dbReference type="Proteomes" id="UP000256269"/>
    </source>
</evidence>
<keyword evidence="5 7" id="KW-1133">Transmembrane helix</keyword>
<dbReference type="InterPro" id="IPR035906">
    <property type="entry name" value="MetI-like_sf"/>
</dbReference>
<feature type="transmembrane region" description="Helical" evidence="7">
    <location>
        <begin position="56"/>
        <end position="83"/>
    </location>
</feature>
<name>A0A3E0I087_9PSEU</name>
<evidence type="ECO:0000256" key="5">
    <source>
        <dbReference type="ARBA" id="ARBA00022989"/>
    </source>
</evidence>
<dbReference type="Proteomes" id="UP000256269">
    <property type="component" value="Unassembled WGS sequence"/>
</dbReference>
<feature type="transmembrane region" description="Helical" evidence="7">
    <location>
        <begin position="228"/>
        <end position="249"/>
    </location>
</feature>
<evidence type="ECO:0000256" key="2">
    <source>
        <dbReference type="ARBA" id="ARBA00022448"/>
    </source>
</evidence>
<evidence type="ECO:0000256" key="7">
    <source>
        <dbReference type="RuleBase" id="RU363032"/>
    </source>
</evidence>
<keyword evidence="9" id="KW-0762">Sugar transport</keyword>
<dbReference type="Gene3D" id="1.10.3720.10">
    <property type="entry name" value="MetI-like"/>
    <property type="match status" value="1"/>
</dbReference>
<accession>A0A3E0I087</accession>
<feature type="domain" description="ABC transmembrane type-1" evidence="8">
    <location>
        <begin position="60"/>
        <end position="249"/>
    </location>
</feature>
<evidence type="ECO:0000313" key="9">
    <source>
        <dbReference type="EMBL" id="REH51950.1"/>
    </source>
</evidence>
<keyword evidence="4 7" id="KW-0812">Transmembrane</keyword>
<feature type="transmembrane region" description="Helical" evidence="7">
    <location>
        <begin position="95"/>
        <end position="116"/>
    </location>
</feature>
<keyword evidence="2 7" id="KW-0813">Transport</keyword>
<evidence type="ECO:0000259" key="8">
    <source>
        <dbReference type="PROSITE" id="PS50928"/>
    </source>
</evidence>
<dbReference type="GO" id="GO:0005886">
    <property type="term" value="C:plasma membrane"/>
    <property type="evidence" value="ECO:0007669"/>
    <property type="project" value="UniProtKB-SubCell"/>
</dbReference>
<sequence>MRALAVVLAAIWLIPLAWALDTALKPESETTRIPVSWFADGMSLDAFGRVFADGDVLAWLGNSLLVGIAVTALTVAVTSLAAYGLSRTWFRGRSVVLALLIAGILVPPQVLIVPLFAEMVGLGLADTYWALILPQVVLPAMVYVLKKFFDGVPRELEEAAVVDGAGRLRVYWSLMLPLARPALAAVAIFTFVTTWNNFLWPFVAVSDPHLMTFPVGLATVQSSYGVRYAQVLAAALLGGLPLVALFLAFQRQLVTAIKG</sequence>
<comment type="caution">
    <text evidence="9">The sequence shown here is derived from an EMBL/GenBank/DDBJ whole genome shotgun (WGS) entry which is preliminary data.</text>
</comment>
<comment type="subcellular location">
    <subcellularLocation>
        <location evidence="1 7">Cell membrane</location>
        <topology evidence="1 7">Multi-pass membrane protein</topology>
    </subcellularLocation>
</comment>